<evidence type="ECO:0000313" key="2">
    <source>
        <dbReference type="Proteomes" id="UP001208567"/>
    </source>
</evidence>
<organism evidence="1 2">
    <name type="scientific">Clostridium omnivorum</name>
    <dbReference type="NCBI Taxonomy" id="1604902"/>
    <lineage>
        <taxon>Bacteria</taxon>
        <taxon>Bacillati</taxon>
        <taxon>Bacillota</taxon>
        <taxon>Clostridia</taxon>
        <taxon>Eubacteriales</taxon>
        <taxon>Clostridiaceae</taxon>
        <taxon>Clostridium</taxon>
    </lineage>
</organism>
<accession>A0ABQ5N727</accession>
<proteinExistence type="predicted"/>
<evidence type="ECO:0000313" key="1">
    <source>
        <dbReference type="EMBL" id="GLC30965.1"/>
    </source>
</evidence>
<sequence>MRTETNSKDGKGIYGNVKRYYQGLEFLLYANKNFDKLSDEEKGKVYIEVTFISVNRESIKKGEE</sequence>
<reference evidence="1 2" key="1">
    <citation type="journal article" date="2024" name="Int. J. Syst. Evol. Microbiol.">
        <title>Clostridium omnivorum sp. nov., isolated from anoxic soil under the treatment of reductive soil disinfestation.</title>
        <authorList>
            <person name="Ueki A."/>
            <person name="Tonouchi A."/>
            <person name="Kaku N."/>
            <person name="Honma S."/>
            <person name="Ueki K."/>
        </authorList>
    </citation>
    <scope>NUCLEOTIDE SEQUENCE [LARGE SCALE GENOMIC DNA]</scope>
    <source>
        <strain evidence="1 2">E14</strain>
    </source>
</reference>
<name>A0ABQ5N727_9CLOT</name>
<comment type="caution">
    <text evidence="1">The sequence shown here is derived from an EMBL/GenBank/DDBJ whole genome shotgun (WGS) entry which is preliminary data.</text>
</comment>
<gene>
    <name evidence="1" type="ORF">bsdE14_23750</name>
</gene>
<dbReference type="EMBL" id="BRXR01000001">
    <property type="protein sequence ID" value="GLC30965.1"/>
    <property type="molecule type" value="Genomic_DNA"/>
</dbReference>
<dbReference type="Proteomes" id="UP001208567">
    <property type="component" value="Unassembled WGS sequence"/>
</dbReference>
<protein>
    <submittedName>
        <fullName evidence="1">Uncharacterized protein</fullName>
    </submittedName>
</protein>
<keyword evidence="2" id="KW-1185">Reference proteome</keyword>